<protein>
    <recommendedName>
        <fullName evidence="1">Anticodon-binding domain-containing protein</fullName>
    </recommendedName>
</protein>
<dbReference type="InterPro" id="IPR036621">
    <property type="entry name" value="Anticodon-bd_dom_sf"/>
</dbReference>
<gene>
    <name evidence="2" type="ORF">PBRA_009732</name>
</gene>
<sequence length="91" mass="10598">MIQKRNPYFERQLEHALNNHIPYIVLFGQDELDKGAVKVKDVVKRVEHVVPRDRLVEFLRAPACTSRVTHRGVQHPLRRVFIVMARDIGCA</sequence>
<keyword evidence="3" id="KW-1185">Reference proteome</keyword>
<dbReference type="AlphaFoldDB" id="A0A0G4INA5"/>
<accession>A0A0G4INA5</accession>
<organism evidence="2 3">
    <name type="scientific">Plasmodiophora brassicae</name>
    <name type="common">Clubroot disease agent</name>
    <dbReference type="NCBI Taxonomy" id="37360"/>
    <lineage>
        <taxon>Eukaryota</taxon>
        <taxon>Sar</taxon>
        <taxon>Rhizaria</taxon>
        <taxon>Endomyxa</taxon>
        <taxon>Phytomyxea</taxon>
        <taxon>Plasmodiophorida</taxon>
        <taxon>Plasmodiophoridae</taxon>
        <taxon>Plasmodiophora</taxon>
    </lineage>
</organism>
<dbReference type="SUPFAM" id="SSF52954">
    <property type="entry name" value="Class II aaRS ABD-related"/>
    <property type="match status" value="1"/>
</dbReference>
<proteinExistence type="predicted"/>
<evidence type="ECO:0000313" key="2">
    <source>
        <dbReference type="EMBL" id="CEO96654.1"/>
    </source>
</evidence>
<dbReference type="Gene3D" id="3.40.50.800">
    <property type="entry name" value="Anticodon-binding domain"/>
    <property type="match status" value="1"/>
</dbReference>
<dbReference type="InterPro" id="IPR004154">
    <property type="entry name" value="Anticodon-bd"/>
</dbReference>
<reference evidence="2 3" key="1">
    <citation type="submission" date="2015-02" db="EMBL/GenBank/DDBJ databases">
        <authorList>
            <person name="Chooi Y.-H."/>
        </authorList>
    </citation>
    <scope>NUCLEOTIDE SEQUENCE [LARGE SCALE GENOMIC DNA]</scope>
    <source>
        <strain evidence="2">E3</strain>
    </source>
</reference>
<dbReference type="Proteomes" id="UP000039324">
    <property type="component" value="Unassembled WGS sequence"/>
</dbReference>
<evidence type="ECO:0000259" key="1">
    <source>
        <dbReference type="Pfam" id="PF03129"/>
    </source>
</evidence>
<dbReference type="EMBL" id="CDSF01000075">
    <property type="protein sequence ID" value="CEO96654.1"/>
    <property type="molecule type" value="Genomic_DNA"/>
</dbReference>
<evidence type="ECO:0000313" key="3">
    <source>
        <dbReference type="Proteomes" id="UP000039324"/>
    </source>
</evidence>
<name>A0A0G4INA5_PLABS</name>
<dbReference type="Pfam" id="PF03129">
    <property type="entry name" value="HGTP_anticodon"/>
    <property type="match status" value="1"/>
</dbReference>
<feature type="domain" description="Anticodon-binding" evidence="1">
    <location>
        <begin position="4"/>
        <end position="60"/>
    </location>
</feature>